<evidence type="ECO:0000259" key="7">
    <source>
        <dbReference type="PROSITE" id="PS51296"/>
    </source>
</evidence>
<protein>
    <submittedName>
        <fullName evidence="8">3-phenylpropionate/trans-cinnamate dioxygenase ferredoxin subunit</fullName>
    </submittedName>
</protein>
<dbReference type="RefSeq" id="WP_409527266.1">
    <property type="nucleotide sequence ID" value="NZ_JACHBB010000006.1"/>
</dbReference>
<gene>
    <name evidence="8" type="ORF">GGI59_003280</name>
</gene>
<organism evidence="8 9">
    <name type="scientific">Rhizobium lentis</name>
    <dbReference type="NCBI Taxonomy" id="1138194"/>
    <lineage>
        <taxon>Bacteria</taxon>
        <taxon>Pseudomonadati</taxon>
        <taxon>Pseudomonadota</taxon>
        <taxon>Alphaproteobacteria</taxon>
        <taxon>Hyphomicrobiales</taxon>
        <taxon>Rhizobiaceae</taxon>
        <taxon>Rhizobium/Agrobacterium group</taxon>
        <taxon>Rhizobium</taxon>
    </lineage>
</organism>
<dbReference type="CDD" id="cd03528">
    <property type="entry name" value="Rieske_RO_ferredoxin"/>
    <property type="match status" value="1"/>
</dbReference>
<keyword evidence="3" id="KW-0408">Iron</keyword>
<reference evidence="8 9" key="1">
    <citation type="submission" date="2020-08" db="EMBL/GenBank/DDBJ databases">
        <title>Genomic Encyclopedia of Type Strains, Phase IV (KMG-V): Genome sequencing to study the core and pangenomes of soil and plant-associated prokaryotes.</title>
        <authorList>
            <person name="Whitman W."/>
        </authorList>
    </citation>
    <scope>NUCLEOTIDE SEQUENCE [LARGE SCALE GENOMIC DNA]</scope>
    <source>
        <strain evidence="8 9">SEMIA 4034</strain>
    </source>
</reference>
<keyword evidence="4" id="KW-0411">Iron-sulfur</keyword>
<comment type="cofactor">
    <cofactor evidence="5">
        <name>[2Fe-2S] cluster</name>
        <dbReference type="ChEBI" id="CHEBI:190135"/>
    </cofactor>
</comment>
<keyword evidence="2" id="KW-0479">Metal-binding</keyword>
<dbReference type="Pfam" id="PF00355">
    <property type="entry name" value="Rieske"/>
    <property type="match status" value="1"/>
</dbReference>
<evidence type="ECO:0000256" key="3">
    <source>
        <dbReference type="ARBA" id="ARBA00023004"/>
    </source>
</evidence>
<dbReference type="PANTHER" id="PTHR21496">
    <property type="entry name" value="FERREDOXIN-RELATED"/>
    <property type="match status" value="1"/>
</dbReference>
<evidence type="ECO:0000256" key="6">
    <source>
        <dbReference type="ARBA" id="ARBA00038001"/>
    </source>
</evidence>
<evidence type="ECO:0000313" key="9">
    <source>
        <dbReference type="Proteomes" id="UP000528824"/>
    </source>
</evidence>
<dbReference type="InterPro" id="IPR017941">
    <property type="entry name" value="Rieske_2Fe-2S"/>
</dbReference>
<sequence length="120" mass="13567">MIAPPSEIPIEHGNEDRMPWIAACAEDDIEKEDVLGWIHGGRSFAIFRSPNDEFFCTDGLCTHEQVELSDGLVLDYVIECPRHNGQFDYRTGEAKRSPACENLRTYSVRREGGQVLVLVE</sequence>
<dbReference type="InterPro" id="IPR012747">
    <property type="entry name" value="MocE_2FeS"/>
</dbReference>
<dbReference type="Gene3D" id="2.102.10.10">
    <property type="entry name" value="Rieske [2Fe-2S] iron-sulphur domain"/>
    <property type="match status" value="1"/>
</dbReference>
<comment type="similarity">
    <text evidence="6">Belongs to the bacterial ring-hydroxylating dioxygenase ferredoxin component family.</text>
</comment>
<keyword evidence="8" id="KW-0223">Dioxygenase</keyword>
<feature type="domain" description="Rieske" evidence="7">
    <location>
        <begin position="21"/>
        <end position="117"/>
    </location>
</feature>
<dbReference type="PANTHER" id="PTHR21496:SF0">
    <property type="entry name" value="RIESKE DOMAIN-CONTAINING PROTEIN"/>
    <property type="match status" value="1"/>
</dbReference>
<keyword evidence="8" id="KW-0560">Oxidoreductase</keyword>
<dbReference type="PROSITE" id="PS51296">
    <property type="entry name" value="RIESKE"/>
    <property type="match status" value="1"/>
</dbReference>
<evidence type="ECO:0000256" key="5">
    <source>
        <dbReference type="ARBA" id="ARBA00034078"/>
    </source>
</evidence>
<dbReference type="GO" id="GO:0051213">
    <property type="term" value="F:dioxygenase activity"/>
    <property type="evidence" value="ECO:0007669"/>
    <property type="project" value="UniProtKB-KW"/>
</dbReference>
<dbReference type="InterPro" id="IPR036922">
    <property type="entry name" value="Rieske_2Fe-2S_sf"/>
</dbReference>
<name>A0A7W8XF08_9HYPH</name>
<comment type="caution">
    <text evidence="8">The sequence shown here is derived from an EMBL/GenBank/DDBJ whole genome shotgun (WGS) entry which is preliminary data.</text>
</comment>
<dbReference type="Proteomes" id="UP000528824">
    <property type="component" value="Unassembled WGS sequence"/>
</dbReference>
<evidence type="ECO:0000256" key="1">
    <source>
        <dbReference type="ARBA" id="ARBA00022714"/>
    </source>
</evidence>
<evidence type="ECO:0000256" key="4">
    <source>
        <dbReference type="ARBA" id="ARBA00023014"/>
    </source>
</evidence>
<accession>A0A7W8XF08</accession>
<dbReference type="EMBL" id="JACHBC010000006">
    <property type="protein sequence ID" value="MBB5561604.1"/>
    <property type="molecule type" value="Genomic_DNA"/>
</dbReference>
<dbReference type="SUPFAM" id="SSF50022">
    <property type="entry name" value="ISP domain"/>
    <property type="match status" value="1"/>
</dbReference>
<keyword evidence="9" id="KW-1185">Reference proteome</keyword>
<keyword evidence="1" id="KW-0001">2Fe-2S</keyword>
<proteinExistence type="inferred from homology"/>
<dbReference type="NCBIfam" id="TIGR02377">
    <property type="entry name" value="MocE_fam_FeS"/>
    <property type="match status" value="1"/>
</dbReference>
<dbReference type="AlphaFoldDB" id="A0A7W8XF08"/>
<evidence type="ECO:0000256" key="2">
    <source>
        <dbReference type="ARBA" id="ARBA00022723"/>
    </source>
</evidence>
<dbReference type="GO" id="GO:0051537">
    <property type="term" value="F:2 iron, 2 sulfur cluster binding"/>
    <property type="evidence" value="ECO:0007669"/>
    <property type="project" value="UniProtKB-KW"/>
</dbReference>
<evidence type="ECO:0000313" key="8">
    <source>
        <dbReference type="EMBL" id="MBB5561604.1"/>
    </source>
</evidence>
<dbReference type="GO" id="GO:0046872">
    <property type="term" value="F:metal ion binding"/>
    <property type="evidence" value="ECO:0007669"/>
    <property type="project" value="UniProtKB-KW"/>
</dbReference>